<comment type="function">
    <text evidence="1 11">Condensation of UDP-2,3-diacylglucosamine and 2,3-diacylglucosamine-1-phosphate to form lipid A disaccharide, a precursor of lipid A, a phosphorylated glycolipid that anchors the lipopolysaccharide to the outer membrane of the cell.</text>
</comment>
<dbReference type="Proteomes" id="UP000027583">
    <property type="component" value="Unassembled WGS sequence"/>
</dbReference>
<organism evidence="12 13">
    <name type="scientific">Asaia bogorensis</name>
    <dbReference type="NCBI Taxonomy" id="91915"/>
    <lineage>
        <taxon>Bacteria</taxon>
        <taxon>Pseudomonadati</taxon>
        <taxon>Pseudomonadota</taxon>
        <taxon>Alphaproteobacteria</taxon>
        <taxon>Acetobacterales</taxon>
        <taxon>Acetobacteraceae</taxon>
        <taxon>Asaia</taxon>
    </lineage>
</organism>
<keyword evidence="7 11" id="KW-0328">Glycosyltransferase</keyword>
<dbReference type="EMBL" id="CBLX010000013">
    <property type="protein sequence ID" value="CDG39909.1"/>
    <property type="molecule type" value="Genomic_DNA"/>
</dbReference>
<evidence type="ECO:0000256" key="1">
    <source>
        <dbReference type="ARBA" id="ARBA00002056"/>
    </source>
</evidence>
<evidence type="ECO:0000256" key="5">
    <source>
        <dbReference type="ARBA" id="ARBA00022516"/>
    </source>
</evidence>
<keyword evidence="8 11" id="KW-0808">Transferase</keyword>
<comment type="pathway">
    <text evidence="11">Bacterial outer membrane biogenesis; LPS lipid A biosynthesis.</text>
</comment>
<dbReference type="GO" id="GO:0009245">
    <property type="term" value="P:lipid A biosynthetic process"/>
    <property type="evidence" value="ECO:0007669"/>
    <property type="project" value="UniProtKB-UniRule"/>
</dbReference>
<name>A0A060QFJ5_9PROT</name>
<keyword evidence="6 11" id="KW-0441">Lipid A biosynthesis</keyword>
<dbReference type="HAMAP" id="MF_00392">
    <property type="entry name" value="LpxB"/>
    <property type="match status" value="1"/>
</dbReference>
<evidence type="ECO:0000256" key="7">
    <source>
        <dbReference type="ARBA" id="ARBA00022676"/>
    </source>
</evidence>
<evidence type="ECO:0000313" key="13">
    <source>
        <dbReference type="Proteomes" id="UP000027583"/>
    </source>
</evidence>
<evidence type="ECO:0000256" key="11">
    <source>
        <dbReference type="HAMAP-Rule" id="MF_00392"/>
    </source>
</evidence>
<evidence type="ECO:0000256" key="10">
    <source>
        <dbReference type="ARBA" id="ARBA00048975"/>
    </source>
</evidence>
<dbReference type="RefSeq" id="WP_051757687.1">
    <property type="nucleotide sequence ID" value="NZ_CBLX010000013.1"/>
</dbReference>
<gene>
    <name evidence="11" type="primary">lpxB</name>
    <name evidence="12" type="ORF">ASAP_1864</name>
</gene>
<protein>
    <recommendedName>
        <fullName evidence="4 11">Lipid-A-disaccharide synthase</fullName>
        <ecNumber evidence="3 11">2.4.1.182</ecNumber>
    </recommendedName>
</protein>
<dbReference type="eggNOG" id="COG0763">
    <property type="taxonomic scope" value="Bacteria"/>
</dbReference>
<dbReference type="Pfam" id="PF02684">
    <property type="entry name" value="LpxB"/>
    <property type="match status" value="1"/>
</dbReference>
<comment type="similarity">
    <text evidence="2 11">Belongs to the LpxB family.</text>
</comment>
<reference evidence="12 13" key="1">
    <citation type="journal article" date="2014" name="Genome Biol. Evol.">
        <title>Acetic acid bacteria genomes reveal functional traits for adaptation to life in insect guts.</title>
        <authorList>
            <person name="Chouaia B."/>
            <person name="Gaiarsa S."/>
            <person name="Crotti E."/>
            <person name="Comandatore F."/>
            <person name="Degli Esposti M."/>
            <person name="Ricci I."/>
            <person name="Alma A."/>
            <person name="Favia G."/>
            <person name="Bandi C."/>
            <person name="Daffonchio D."/>
        </authorList>
    </citation>
    <scope>NUCLEOTIDE SEQUENCE [LARGE SCALE GENOMIC DNA]</scope>
    <source>
        <strain evidence="12 13">SF2.1</strain>
    </source>
</reference>
<evidence type="ECO:0000256" key="2">
    <source>
        <dbReference type="ARBA" id="ARBA00007868"/>
    </source>
</evidence>
<evidence type="ECO:0000256" key="6">
    <source>
        <dbReference type="ARBA" id="ARBA00022556"/>
    </source>
</evidence>
<evidence type="ECO:0000313" key="12">
    <source>
        <dbReference type="EMBL" id="CDG39909.1"/>
    </source>
</evidence>
<dbReference type="GO" id="GO:0016020">
    <property type="term" value="C:membrane"/>
    <property type="evidence" value="ECO:0007669"/>
    <property type="project" value="GOC"/>
</dbReference>
<keyword evidence="5 11" id="KW-0444">Lipid biosynthesis</keyword>
<dbReference type="GO" id="GO:0008915">
    <property type="term" value="F:lipid-A-disaccharide synthase activity"/>
    <property type="evidence" value="ECO:0007669"/>
    <property type="project" value="UniProtKB-UniRule"/>
</dbReference>
<dbReference type="AlphaFoldDB" id="A0A060QFJ5"/>
<proteinExistence type="inferred from homology"/>
<dbReference type="NCBIfam" id="TIGR00215">
    <property type="entry name" value="lpxB"/>
    <property type="match status" value="1"/>
</dbReference>
<accession>A0A060QFJ5</accession>
<dbReference type="EC" id="2.4.1.182" evidence="3 11"/>
<sequence length="410" mass="44767">MPNSAITPRVIWLLAGEASGDMLGAHLMQALHARDPHLIFVGIGGPRMEALGLASLFPMRDLAVMGLVEVLPRIRQLSQRLNEAVNDVVLRQPDLIVTIDSPGFALRFLKRLRHVTVPKIHYVGPQVWAWHEKRVHSFPELWDRLLCLLPFEVEWFGERGVAVDFVGHPVLQSGADQGDAKRFRLRHGIADEAPVLILMPGSRRSEVPRLLPVYGKMLALLKHRLPGIVPVLPLSPLVAQTVRAAVARWPVKPIIVTELHDKHDAFAAAGAALTKSGTSTLELALAHVPMAVAYRVNPVTAFMARRLIKVKYVAMVNLLAGREVVPELLQERCTPEDLADASYALLTDPALGAAQREAFDAVMAQLRPPASSSHNGTPSDAAAEAVLRILNERRPVTALGSVATTELNAP</sequence>
<evidence type="ECO:0000256" key="8">
    <source>
        <dbReference type="ARBA" id="ARBA00022679"/>
    </source>
</evidence>
<reference evidence="12 13" key="2">
    <citation type="journal article" date="2014" name="PLoS ONE">
        <title>Evolution of mitochondria reconstructed from the energy metabolism of living bacteria.</title>
        <authorList>
            <person name="Degli Esposti M."/>
            <person name="Chouaia B."/>
            <person name="Comandatore F."/>
            <person name="Crotti E."/>
            <person name="Sassera D."/>
            <person name="Lievens P.M."/>
            <person name="Daffonchio D."/>
            <person name="Bandi C."/>
        </authorList>
    </citation>
    <scope>NUCLEOTIDE SEQUENCE [LARGE SCALE GENOMIC DNA]</scope>
    <source>
        <strain evidence="12 13">SF2.1</strain>
    </source>
</reference>
<dbReference type="UniPathway" id="UPA00973"/>
<comment type="caution">
    <text evidence="12">The sequence shown here is derived from an EMBL/GenBank/DDBJ whole genome shotgun (WGS) entry which is preliminary data.</text>
</comment>
<dbReference type="SUPFAM" id="SSF53756">
    <property type="entry name" value="UDP-Glycosyltransferase/glycogen phosphorylase"/>
    <property type="match status" value="1"/>
</dbReference>
<keyword evidence="9 11" id="KW-0443">Lipid metabolism</keyword>
<dbReference type="GO" id="GO:0005543">
    <property type="term" value="F:phospholipid binding"/>
    <property type="evidence" value="ECO:0007669"/>
    <property type="project" value="TreeGrafter"/>
</dbReference>
<dbReference type="PANTHER" id="PTHR30372">
    <property type="entry name" value="LIPID-A-DISACCHARIDE SYNTHASE"/>
    <property type="match status" value="1"/>
</dbReference>
<comment type="catalytic activity">
    <reaction evidence="10 11">
        <text>a lipid X + a UDP-2-N,3-O-bis[(3R)-3-hydroxyacyl]-alpha-D-glucosamine = a lipid A disaccharide + UDP + H(+)</text>
        <dbReference type="Rhea" id="RHEA:67828"/>
        <dbReference type="ChEBI" id="CHEBI:15378"/>
        <dbReference type="ChEBI" id="CHEBI:58223"/>
        <dbReference type="ChEBI" id="CHEBI:137748"/>
        <dbReference type="ChEBI" id="CHEBI:176338"/>
        <dbReference type="ChEBI" id="CHEBI:176343"/>
        <dbReference type="EC" id="2.4.1.182"/>
    </reaction>
</comment>
<evidence type="ECO:0000256" key="3">
    <source>
        <dbReference type="ARBA" id="ARBA00012687"/>
    </source>
</evidence>
<dbReference type="PANTHER" id="PTHR30372:SF4">
    <property type="entry name" value="LIPID-A-DISACCHARIDE SYNTHASE, MITOCHONDRIAL-RELATED"/>
    <property type="match status" value="1"/>
</dbReference>
<dbReference type="InterPro" id="IPR003835">
    <property type="entry name" value="Glyco_trans_19"/>
</dbReference>
<evidence type="ECO:0000256" key="9">
    <source>
        <dbReference type="ARBA" id="ARBA00023098"/>
    </source>
</evidence>
<evidence type="ECO:0000256" key="4">
    <source>
        <dbReference type="ARBA" id="ARBA00020902"/>
    </source>
</evidence>